<dbReference type="PANTHER" id="PTHR11956">
    <property type="entry name" value="ARGINYL-TRNA SYNTHETASE"/>
    <property type="match status" value="1"/>
</dbReference>
<organism evidence="7 8">
    <name type="scientific">Thermomonospora curvata (strain ATCC 19995 / DSM 43183 / JCM 3096 / KCTC 9072 / NBRC 15933 / NCIMB 10081 / Henssen B9)</name>
    <dbReference type="NCBI Taxonomy" id="471852"/>
    <lineage>
        <taxon>Bacteria</taxon>
        <taxon>Bacillati</taxon>
        <taxon>Actinomycetota</taxon>
        <taxon>Actinomycetes</taxon>
        <taxon>Streptosporangiales</taxon>
        <taxon>Thermomonosporaceae</taxon>
        <taxon>Thermomonospora</taxon>
    </lineage>
</organism>
<dbReference type="PANTHER" id="PTHR11956:SF5">
    <property type="entry name" value="ARGININE--TRNA LIGASE, CYTOPLASMIC"/>
    <property type="match status" value="1"/>
</dbReference>
<dbReference type="AlphaFoldDB" id="D1AE44"/>
<dbReference type="Pfam" id="PF03485">
    <property type="entry name" value="Arg_tRNA_synt_N"/>
    <property type="match status" value="1"/>
</dbReference>
<dbReference type="InterPro" id="IPR008909">
    <property type="entry name" value="DALR_anticod-bd"/>
</dbReference>
<protein>
    <recommendedName>
        <fullName evidence="1">arginine--tRNA ligase</fullName>
        <ecNumber evidence="1">6.1.1.19</ecNumber>
    </recommendedName>
</protein>
<evidence type="ECO:0000256" key="3">
    <source>
        <dbReference type="ARBA" id="ARBA00022741"/>
    </source>
</evidence>
<dbReference type="EMBL" id="CP001738">
    <property type="protein sequence ID" value="ACY99470.1"/>
    <property type="molecule type" value="Genomic_DNA"/>
</dbReference>
<dbReference type="InterPro" id="IPR009080">
    <property type="entry name" value="tRNAsynth_Ia_anticodon-bd"/>
</dbReference>
<dbReference type="GO" id="GO:0005737">
    <property type="term" value="C:cytoplasm"/>
    <property type="evidence" value="ECO:0007669"/>
    <property type="project" value="InterPro"/>
</dbReference>
<dbReference type="SMART" id="SM00836">
    <property type="entry name" value="DALR_1"/>
    <property type="match status" value="1"/>
</dbReference>
<accession>D1AE44</accession>
<sequence length="241" mass="25230">MAAVRDAVDAGELTADVPVEVPLSSAAAGEYRTPVALRLAAAQRRPGTEVARVIAGRLAGRPGLGAVRVSGPGFLTIAVRRPGELAAGIVAAGSSYGRVEGVTLAGGWPDRPRTFDNPGFMVRYAYARAAAIGRRAADLGIAMGDPGLLKEPEEGTLLALLAEQPGRAEQAARERDASPLQHHLERLADAYHRVYERCPALPSGAEEPGAVHAARRTLAEAVRIALGNGLKMIGESPRERI</sequence>
<dbReference type="GO" id="GO:0004814">
    <property type="term" value="F:arginine-tRNA ligase activity"/>
    <property type="evidence" value="ECO:0007669"/>
    <property type="project" value="UniProtKB-EC"/>
</dbReference>
<dbReference type="STRING" id="471852.Tcur_3941"/>
<dbReference type="HOGENOM" id="CLU_1151362_0_0_11"/>
<dbReference type="InterPro" id="IPR005148">
    <property type="entry name" value="Arg-tRNA-synth_N"/>
</dbReference>
<dbReference type="Gene3D" id="1.10.730.10">
    <property type="entry name" value="Isoleucyl-tRNA Synthetase, Domain 1"/>
    <property type="match status" value="1"/>
</dbReference>
<evidence type="ECO:0000259" key="6">
    <source>
        <dbReference type="SMART" id="SM00836"/>
    </source>
</evidence>
<evidence type="ECO:0000256" key="4">
    <source>
        <dbReference type="ARBA" id="ARBA00022840"/>
    </source>
</evidence>
<dbReference type="Pfam" id="PF05746">
    <property type="entry name" value="DALR_1"/>
    <property type="match status" value="1"/>
</dbReference>
<dbReference type="GO" id="GO:0005524">
    <property type="term" value="F:ATP binding"/>
    <property type="evidence" value="ECO:0007669"/>
    <property type="project" value="UniProtKB-KW"/>
</dbReference>
<dbReference type="SUPFAM" id="SSF55190">
    <property type="entry name" value="Arginyl-tRNA synthetase (ArgRS), N-terminal 'additional' domain"/>
    <property type="match status" value="1"/>
</dbReference>
<evidence type="ECO:0000256" key="5">
    <source>
        <dbReference type="ARBA" id="ARBA00049339"/>
    </source>
</evidence>
<evidence type="ECO:0000256" key="1">
    <source>
        <dbReference type="ARBA" id="ARBA00012837"/>
    </source>
</evidence>
<name>D1AE44_THECD</name>
<gene>
    <name evidence="7" type="ordered locus">Tcur_3941</name>
</gene>
<dbReference type="KEGG" id="tcu:Tcur_3941"/>
<evidence type="ECO:0000256" key="2">
    <source>
        <dbReference type="ARBA" id="ARBA00022598"/>
    </source>
</evidence>
<keyword evidence="8" id="KW-1185">Reference proteome</keyword>
<keyword evidence="2" id="KW-0436">Ligase</keyword>
<dbReference type="InterPro" id="IPR036695">
    <property type="entry name" value="Arg-tRNA-synth_N_sf"/>
</dbReference>
<dbReference type="SUPFAM" id="SSF47323">
    <property type="entry name" value="Anticodon-binding domain of a subclass of class I aminoacyl-tRNA synthetases"/>
    <property type="match status" value="1"/>
</dbReference>
<keyword evidence="3" id="KW-0547">Nucleotide-binding</keyword>
<comment type="catalytic activity">
    <reaction evidence="5">
        <text>tRNA(Arg) + L-arginine + ATP = L-arginyl-tRNA(Arg) + AMP + diphosphate</text>
        <dbReference type="Rhea" id="RHEA:20301"/>
        <dbReference type="Rhea" id="RHEA-COMP:9658"/>
        <dbReference type="Rhea" id="RHEA-COMP:9673"/>
        <dbReference type="ChEBI" id="CHEBI:30616"/>
        <dbReference type="ChEBI" id="CHEBI:32682"/>
        <dbReference type="ChEBI" id="CHEBI:33019"/>
        <dbReference type="ChEBI" id="CHEBI:78442"/>
        <dbReference type="ChEBI" id="CHEBI:78513"/>
        <dbReference type="ChEBI" id="CHEBI:456215"/>
        <dbReference type="EC" id="6.1.1.19"/>
    </reaction>
</comment>
<dbReference type="EC" id="6.1.1.19" evidence="1"/>
<evidence type="ECO:0000313" key="8">
    <source>
        <dbReference type="Proteomes" id="UP000001918"/>
    </source>
</evidence>
<feature type="domain" description="DALR anticodon binding" evidence="6">
    <location>
        <begin position="122"/>
        <end position="241"/>
    </location>
</feature>
<dbReference type="Gene3D" id="3.30.1360.70">
    <property type="entry name" value="Arginyl tRNA synthetase N-terminal domain"/>
    <property type="match status" value="1"/>
</dbReference>
<dbReference type="InterPro" id="IPR001278">
    <property type="entry name" value="Arg-tRNA-ligase"/>
</dbReference>
<dbReference type="GO" id="GO:0006420">
    <property type="term" value="P:arginyl-tRNA aminoacylation"/>
    <property type="evidence" value="ECO:0007669"/>
    <property type="project" value="InterPro"/>
</dbReference>
<evidence type="ECO:0000313" key="7">
    <source>
        <dbReference type="EMBL" id="ACY99470.1"/>
    </source>
</evidence>
<keyword evidence="4" id="KW-0067">ATP-binding</keyword>
<reference evidence="7 8" key="1">
    <citation type="journal article" date="2011" name="Stand. Genomic Sci.">
        <title>Complete genome sequence of Thermomonospora curvata type strain (B9).</title>
        <authorList>
            <person name="Chertkov O."/>
            <person name="Sikorski J."/>
            <person name="Nolan M."/>
            <person name="Lapidus A."/>
            <person name="Lucas S."/>
            <person name="Del Rio T.G."/>
            <person name="Tice H."/>
            <person name="Cheng J.F."/>
            <person name="Goodwin L."/>
            <person name="Pitluck S."/>
            <person name="Liolios K."/>
            <person name="Ivanova N."/>
            <person name="Mavromatis K."/>
            <person name="Mikhailova N."/>
            <person name="Ovchinnikova G."/>
            <person name="Pati A."/>
            <person name="Chen A."/>
            <person name="Palaniappan K."/>
            <person name="Djao O.D."/>
            <person name="Land M."/>
            <person name="Hauser L."/>
            <person name="Chang Y.J."/>
            <person name="Jeffries C.D."/>
            <person name="Brettin T."/>
            <person name="Han C."/>
            <person name="Detter J.C."/>
            <person name="Rohde M."/>
            <person name="Goker M."/>
            <person name="Woyke T."/>
            <person name="Bristow J."/>
            <person name="Eisen J.A."/>
            <person name="Markowitz V."/>
            <person name="Hugenholtz P."/>
            <person name="Klenk H.P."/>
            <person name="Kyrpides N.C."/>
        </authorList>
    </citation>
    <scope>NUCLEOTIDE SEQUENCE [LARGE SCALE GENOMIC DNA]</scope>
    <source>
        <strain evidence="8">ATCC 19995 / DSM 43183 / JCM 3096 / KCTC 9072 / NBRC 15933 / NCIMB 10081 / Henssen B9</strain>
    </source>
</reference>
<proteinExistence type="predicted"/>
<dbReference type="eggNOG" id="COG0018">
    <property type="taxonomic scope" value="Bacteria"/>
</dbReference>
<dbReference type="Proteomes" id="UP000001918">
    <property type="component" value="Chromosome"/>
</dbReference>